<feature type="domain" description="Svf1-like N-terminal" evidence="4">
    <location>
        <begin position="23"/>
        <end position="176"/>
    </location>
</feature>
<dbReference type="GO" id="GO:0005737">
    <property type="term" value="C:cytoplasm"/>
    <property type="evidence" value="ECO:0007669"/>
    <property type="project" value="UniProtKB-SubCell"/>
</dbReference>
<evidence type="ECO:0000313" key="7">
    <source>
        <dbReference type="Proteomes" id="UP001211065"/>
    </source>
</evidence>
<dbReference type="Proteomes" id="UP001211065">
    <property type="component" value="Unassembled WGS sequence"/>
</dbReference>
<feature type="domain" description="Svf1-like C-terminal" evidence="5">
    <location>
        <begin position="185"/>
        <end position="354"/>
    </location>
</feature>
<reference evidence="6" key="1">
    <citation type="submission" date="2020-05" db="EMBL/GenBank/DDBJ databases">
        <title>Phylogenomic resolution of chytrid fungi.</title>
        <authorList>
            <person name="Stajich J.E."/>
            <person name="Amses K."/>
            <person name="Simmons R."/>
            <person name="Seto K."/>
            <person name="Myers J."/>
            <person name="Bonds A."/>
            <person name="Quandt C.A."/>
            <person name="Barry K."/>
            <person name="Liu P."/>
            <person name="Grigoriev I."/>
            <person name="Longcore J.E."/>
            <person name="James T.Y."/>
        </authorList>
    </citation>
    <scope>NUCLEOTIDE SEQUENCE</scope>
    <source>
        <strain evidence="6">JEL0476</strain>
    </source>
</reference>
<evidence type="ECO:0000259" key="4">
    <source>
        <dbReference type="Pfam" id="PF08622"/>
    </source>
</evidence>
<dbReference type="InterPro" id="IPR051385">
    <property type="entry name" value="Ceramide-binding_SVF1"/>
</dbReference>
<evidence type="ECO:0000256" key="2">
    <source>
        <dbReference type="ARBA" id="ARBA00009069"/>
    </source>
</evidence>
<comment type="caution">
    <text evidence="6">The sequence shown here is derived from an EMBL/GenBank/DDBJ whole genome shotgun (WGS) entry which is preliminary data.</text>
</comment>
<dbReference type="InterPro" id="IPR033394">
    <property type="entry name" value="Svf1-like_C"/>
</dbReference>
<keyword evidence="7" id="KW-1185">Reference proteome</keyword>
<comment type="subcellular location">
    <subcellularLocation>
        <location evidence="1">Cytoplasm</location>
    </subcellularLocation>
</comment>
<evidence type="ECO:0000259" key="5">
    <source>
        <dbReference type="Pfam" id="PF17187"/>
    </source>
</evidence>
<comment type="similarity">
    <text evidence="2">Belongs to the SVF1 family.</text>
</comment>
<dbReference type="EMBL" id="JADGJW010000007">
    <property type="protein sequence ID" value="KAJ3228023.1"/>
    <property type="molecule type" value="Genomic_DNA"/>
</dbReference>
<keyword evidence="3" id="KW-0963">Cytoplasm</keyword>
<gene>
    <name evidence="6" type="primary">SVF1</name>
    <name evidence="6" type="ORF">HK099_007304</name>
</gene>
<dbReference type="PANTHER" id="PTHR47107:SF1">
    <property type="entry name" value="CERAMIDE-BINDING PROTEIN SVF1-RELATED"/>
    <property type="match status" value="1"/>
</dbReference>
<accession>A0AAD5U804</accession>
<dbReference type="AlphaFoldDB" id="A0AAD5U804"/>
<name>A0AAD5U804_9FUNG</name>
<organism evidence="6 7">
    <name type="scientific">Clydaea vesicula</name>
    <dbReference type="NCBI Taxonomy" id="447962"/>
    <lineage>
        <taxon>Eukaryota</taxon>
        <taxon>Fungi</taxon>
        <taxon>Fungi incertae sedis</taxon>
        <taxon>Chytridiomycota</taxon>
        <taxon>Chytridiomycota incertae sedis</taxon>
        <taxon>Chytridiomycetes</taxon>
        <taxon>Lobulomycetales</taxon>
        <taxon>Lobulomycetaceae</taxon>
        <taxon>Clydaea</taxon>
    </lineage>
</organism>
<evidence type="ECO:0000256" key="3">
    <source>
        <dbReference type="ARBA" id="ARBA00022490"/>
    </source>
</evidence>
<dbReference type="Pfam" id="PF08622">
    <property type="entry name" value="Svf1"/>
    <property type="match status" value="1"/>
</dbReference>
<dbReference type="GO" id="GO:0006979">
    <property type="term" value="P:response to oxidative stress"/>
    <property type="evidence" value="ECO:0007669"/>
    <property type="project" value="InterPro"/>
</dbReference>
<evidence type="ECO:0000256" key="1">
    <source>
        <dbReference type="ARBA" id="ARBA00004496"/>
    </source>
</evidence>
<proteinExistence type="inferred from homology"/>
<protein>
    <submittedName>
        <fullName evidence="6">Cell survival pathways protein</fullName>
    </submittedName>
</protein>
<dbReference type="InterPro" id="IPR013931">
    <property type="entry name" value="Svf1-like_N"/>
</dbReference>
<dbReference type="Pfam" id="PF17187">
    <property type="entry name" value="Svf1_C"/>
    <property type="match status" value="1"/>
</dbReference>
<evidence type="ECO:0000313" key="6">
    <source>
        <dbReference type="EMBL" id="KAJ3228023.1"/>
    </source>
</evidence>
<dbReference type="PANTHER" id="PTHR47107">
    <property type="entry name" value="SVF1-LIKE PROTEIN YDR222W-RELATED"/>
    <property type="match status" value="1"/>
</dbReference>
<sequence>MNSDFESTLLSDVAWTTKIVGGTESETIYLTLDNGAFAFVQVVYSTMSWSPSVQMTCRYYSSDGKIQSQMLNSSGANFIVSDDNRTVSCDGVKIQTVEEKFLDISFTSGANFIFNFKFVPLGDGKGVKFKNPSSCAAEDGASNIFSKFFSNATVEGMAVFNGKATELKGKGVFCYSAQTKPQYVGQWNFVNFQSAKDSIILYQFNVPTDQEFKPTVNSLGMVYINEKLIAVTSSKNNKVTHTYLGYDDFSGYEIPKNLTYTLEGETEEKKKVSISMVCKTTRLLAKIDVLAGKLFFVNTFNILIELPYLLKKFIQTFVTAPYCYQWFEDSEVKILLGGEESVYKGKIFCETSFLGVVTDNIR</sequence>